<dbReference type="InterPro" id="IPR002401">
    <property type="entry name" value="Cyt_P450_E_grp-I"/>
</dbReference>
<dbReference type="FunFam" id="1.10.630.10:FF:000182">
    <property type="entry name" value="Cytochrome P450 3A4"/>
    <property type="match status" value="1"/>
</dbReference>
<keyword evidence="4 15" id="KW-0349">Heme</keyword>
<dbReference type="PRINTS" id="PR00463">
    <property type="entry name" value="EP450I"/>
</dbReference>
<accession>A0A9D3MAP8</accession>
<evidence type="ECO:0000256" key="7">
    <source>
        <dbReference type="ARBA" id="ARBA00023004"/>
    </source>
</evidence>
<dbReference type="PANTHER" id="PTHR24291">
    <property type="entry name" value="CYTOCHROME P450 FAMILY 4"/>
    <property type="match status" value="1"/>
</dbReference>
<evidence type="ECO:0000256" key="10">
    <source>
        <dbReference type="ARBA" id="ARBA00038885"/>
    </source>
</evidence>
<evidence type="ECO:0000313" key="19">
    <source>
        <dbReference type="Proteomes" id="UP001044222"/>
    </source>
</evidence>
<evidence type="ECO:0000256" key="11">
    <source>
        <dbReference type="ARBA" id="ARBA00042499"/>
    </source>
</evidence>
<keyword evidence="5 15" id="KW-0479">Metal-binding</keyword>
<evidence type="ECO:0000256" key="16">
    <source>
        <dbReference type="RuleBase" id="RU000461"/>
    </source>
</evidence>
<feature type="binding site" description="axial binding residue" evidence="15">
    <location>
        <position position="456"/>
    </location>
    <ligand>
        <name>heme</name>
        <dbReference type="ChEBI" id="CHEBI:30413"/>
    </ligand>
    <ligandPart>
        <name>Fe</name>
        <dbReference type="ChEBI" id="CHEBI:18248"/>
    </ligandPart>
</feature>
<evidence type="ECO:0000256" key="8">
    <source>
        <dbReference type="ARBA" id="ARBA00023033"/>
    </source>
</evidence>
<organism evidence="18 19">
    <name type="scientific">Anguilla anguilla</name>
    <name type="common">European freshwater eel</name>
    <name type="synonym">Muraena anguilla</name>
    <dbReference type="NCBI Taxonomy" id="7936"/>
    <lineage>
        <taxon>Eukaryota</taxon>
        <taxon>Metazoa</taxon>
        <taxon>Chordata</taxon>
        <taxon>Craniata</taxon>
        <taxon>Vertebrata</taxon>
        <taxon>Euteleostomi</taxon>
        <taxon>Actinopterygii</taxon>
        <taxon>Neopterygii</taxon>
        <taxon>Teleostei</taxon>
        <taxon>Anguilliformes</taxon>
        <taxon>Anguillidae</taxon>
        <taxon>Anguilla</taxon>
    </lineage>
</organism>
<evidence type="ECO:0000256" key="1">
    <source>
        <dbReference type="ARBA" id="ARBA00001971"/>
    </source>
</evidence>
<keyword evidence="17" id="KW-1133">Transmembrane helix</keyword>
<dbReference type="PRINTS" id="PR00385">
    <property type="entry name" value="P450"/>
</dbReference>
<keyword evidence="17" id="KW-0472">Membrane</keyword>
<comment type="caution">
    <text evidence="18">The sequence shown here is derived from an EMBL/GenBank/DDBJ whole genome shotgun (WGS) entry which is preliminary data.</text>
</comment>
<evidence type="ECO:0000256" key="15">
    <source>
        <dbReference type="PIRSR" id="PIRSR602401-1"/>
    </source>
</evidence>
<dbReference type="InterPro" id="IPR036396">
    <property type="entry name" value="Cyt_P450_sf"/>
</dbReference>
<comment type="cofactor">
    <cofactor evidence="1 15">
        <name>heme</name>
        <dbReference type="ChEBI" id="CHEBI:30413"/>
    </cofactor>
</comment>
<keyword evidence="8 16" id="KW-0503">Monooxygenase</keyword>
<dbReference type="InterPro" id="IPR001128">
    <property type="entry name" value="Cyt_P450"/>
</dbReference>
<evidence type="ECO:0000256" key="12">
    <source>
        <dbReference type="ARBA" id="ARBA00043174"/>
    </source>
</evidence>
<dbReference type="GO" id="GO:0020037">
    <property type="term" value="F:heme binding"/>
    <property type="evidence" value="ECO:0007669"/>
    <property type="project" value="InterPro"/>
</dbReference>
<dbReference type="EC" id="1.14.14.1" evidence="3"/>
<evidence type="ECO:0000256" key="13">
    <source>
        <dbReference type="ARBA" id="ARBA00047938"/>
    </source>
</evidence>
<dbReference type="PANTHER" id="PTHR24291:SF193">
    <property type="entry name" value="CYTOCHROME P450 4V2"/>
    <property type="match status" value="1"/>
</dbReference>
<dbReference type="GO" id="GO:0070330">
    <property type="term" value="F:aromatase activity"/>
    <property type="evidence" value="ECO:0007669"/>
    <property type="project" value="UniProtKB-EC"/>
</dbReference>
<evidence type="ECO:0000256" key="3">
    <source>
        <dbReference type="ARBA" id="ARBA00012109"/>
    </source>
</evidence>
<evidence type="ECO:0000256" key="9">
    <source>
        <dbReference type="ARBA" id="ARBA00037202"/>
    </source>
</evidence>
<dbReference type="AlphaFoldDB" id="A0A9D3MAP8"/>
<evidence type="ECO:0000256" key="4">
    <source>
        <dbReference type="ARBA" id="ARBA00022617"/>
    </source>
</evidence>
<dbReference type="InterPro" id="IPR050196">
    <property type="entry name" value="Cytochrome_P450_Monoox"/>
</dbReference>
<dbReference type="GO" id="GO:0005506">
    <property type="term" value="F:iron ion binding"/>
    <property type="evidence" value="ECO:0007669"/>
    <property type="project" value="InterPro"/>
</dbReference>
<gene>
    <name evidence="18" type="ORF">ANANG_G00134170</name>
</gene>
<name>A0A9D3MAP8_ANGAN</name>
<dbReference type="EMBL" id="JAFIRN010000007">
    <property type="protein sequence ID" value="KAG5845004.1"/>
    <property type="molecule type" value="Genomic_DNA"/>
</dbReference>
<evidence type="ECO:0000256" key="6">
    <source>
        <dbReference type="ARBA" id="ARBA00023002"/>
    </source>
</evidence>
<dbReference type="EC" id="1.14.14.14" evidence="10"/>
<keyword evidence="6 16" id="KW-0560">Oxidoreductase</keyword>
<protein>
    <recommendedName>
        <fullName evidence="12">Cytochrome P-450AROM</fullName>
        <ecNumber evidence="3">1.14.14.1</ecNumber>
        <ecNumber evidence="10">1.14.14.14</ecNumber>
    </recommendedName>
    <alternativeName>
        <fullName evidence="11">Estrogen synthase</fullName>
    </alternativeName>
</protein>
<evidence type="ECO:0000256" key="17">
    <source>
        <dbReference type="SAM" id="Phobius"/>
    </source>
</evidence>
<dbReference type="Pfam" id="PF00067">
    <property type="entry name" value="p450"/>
    <property type="match status" value="1"/>
</dbReference>
<comment type="similarity">
    <text evidence="2 16">Belongs to the cytochrome P450 family.</text>
</comment>
<comment type="catalytic activity">
    <reaction evidence="13">
        <text>testosterone + 3 reduced [NADPH--hemoprotein reductase] + 3 O2 = 17beta-estradiol + formate + 3 oxidized [NADPH--hemoprotein reductase] + 4 H2O + 4 H(+)</text>
        <dbReference type="Rhea" id="RHEA:38191"/>
        <dbReference type="Rhea" id="RHEA-COMP:11964"/>
        <dbReference type="Rhea" id="RHEA-COMP:11965"/>
        <dbReference type="ChEBI" id="CHEBI:15377"/>
        <dbReference type="ChEBI" id="CHEBI:15378"/>
        <dbReference type="ChEBI" id="CHEBI:15379"/>
        <dbReference type="ChEBI" id="CHEBI:15740"/>
        <dbReference type="ChEBI" id="CHEBI:16469"/>
        <dbReference type="ChEBI" id="CHEBI:17347"/>
        <dbReference type="ChEBI" id="CHEBI:57618"/>
        <dbReference type="ChEBI" id="CHEBI:58210"/>
        <dbReference type="EC" id="1.14.14.14"/>
    </reaction>
</comment>
<dbReference type="PROSITE" id="PS00086">
    <property type="entry name" value="CYTOCHROME_P450"/>
    <property type="match status" value="1"/>
</dbReference>
<keyword evidence="17" id="KW-0812">Transmembrane</keyword>
<proteinExistence type="inferred from homology"/>
<dbReference type="Proteomes" id="UP001044222">
    <property type="component" value="Chromosome 7"/>
</dbReference>
<comment type="catalytic activity">
    <reaction evidence="14">
        <text>androst-4-ene-3,17-dione + 3 reduced [NADPH--hemoprotein reductase] + 3 O2 = estrone + formate + 3 oxidized [NADPH--hemoprotein reductase] + 4 H2O + 4 H(+)</text>
        <dbReference type="Rhea" id="RHEA:38195"/>
        <dbReference type="Rhea" id="RHEA-COMP:11964"/>
        <dbReference type="Rhea" id="RHEA-COMP:11965"/>
        <dbReference type="ChEBI" id="CHEBI:15377"/>
        <dbReference type="ChEBI" id="CHEBI:15378"/>
        <dbReference type="ChEBI" id="CHEBI:15379"/>
        <dbReference type="ChEBI" id="CHEBI:15740"/>
        <dbReference type="ChEBI" id="CHEBI:16422"/>
        <dbReference type="ChEBI" id="CHEBI:17263"/>
        <dbReference type="ChEBI" id="CHEBI:57618"/>
        <dbReference type="ChEBI" id="CHEBI:58210"/>
        <dbReference type="EC" id="1.14.14.14"/>
    </reaction>
</comment>
<keyword evidence="7 15" id="KW-0408">Iron</keyword>
<dbReference type="SUPFAM" id="SSF48264">
    <property type="entry name" value="Cytochrome P450"/>
    <property type="match status" value="1"/>
</dbReference>
<evidence type="ECO:0000256" key="14">
    <source>
        <dbReference type="ARBA" id="ARBA00048642"/>
    </source>
</evidence>
<sequence length="509" mass="59261">MAITLWVHILWLTAVAIFLAFLTYTTYQLLSGYVRKWYEMKPIPGVAGAYPIIGHALQFKANAGDFFSQIIEGTNEFRHLPLLKLWVGPVPFIVLFHAETIEMVLNNPKHLDKSYAYRFLYPWLGTGLLTSTGDKWRRRRKMLTPTFHFSILTDFLEVMNEQAEVLTEKLEKRAGGGLFNCFSFITLCALDIICETAMGKKIYAQNNSDSEYVQSVYKMSDIISRRQRTPWYWPDFIYYFLGEGREHNRRLKILHSFTESVIRERAESVRHVDSDREPEEGPRKRRAFLDMLLKSTDEEGRALSHRDIQEEVDTFMFEGHDTTAASLNWTLYLLGSHPEEQRKVQQELQEVFGSSDRPVTTDDLRRLRYLECVVKESLRLYPAVPLFARRICEDCVINGFKVPKGVNAVIIPYASHRDPRHFPDPEEFRPERFSPENSEGRNPFAFIPFSGGVRNCIGQRFALMEEKVVLAWLLRCFAVRSCQTRDDLRPLGGLVLRPEKGIWIRLERR</sequence>
<keyword evidence="19" id="KW-1185">Reference proteome</keyword>
<dbReference type="InterPro" id="IPR017972">
    <property type="entry name" value="Cyt_P450_CS"/>
</dbReference>
<feature type="transmembrane region" description="Helical" evidence="17">
    <location>
        <begin position="6"/>
        <end position="27"/>
    </location>
</feature>
<evidence type="ECO:0000256" key="2">
    <source>
        <dbReference type="ARBA" id="ARBA00010617"/>
    </source>
</evidence>
<comment type="function">
    <text evidence="9">Catalyzes the formation of aromatic C18 estrogens from C19 androgens.</text>
</comment>
<dbReference type="Gene3D" id="1.10.630.10">
    <property type="entry name" value="Cytochrome P450"/>
    <property type="match status" value="1"/>
</dbReference>
<evidence type="ECO:0000256" key="5">
    <source>
        <dbReference type="ARBA" id="ARBA00022723"/>
    </source>
</evidence>
<reference evidence="18" key="1">
    <citation type="submission" date="2021-01" db="EMBL/GenBank/DDBJ databases">
        <title>A chromosome-scale assembly of European eel, Anguilla anguilla.</title>
        <authorList>
            <person name="Henkel C."/>
            <person name="Jong-Raadsen S.A."/>
            <person name="Dufour S."/>
            <person name="Weltzien F.-A."/>
            <person name="Palstra A.P."/>
            <person name="Pelster B."/>
            <person name="Spaink H.P."/>
            <person name="Van Den Thillart G.E."/>
            <person name="Jansen H."/>
            <person name="Zahm M."/>
            <person name="Klopp C."/>
            <person name="Cedric C."/>
            <person name="Louis A."/>
            <person name="Berthelot C."/>
            <person name="Parey E."/>
            <person name="Roest Crollius H."/>
            <person name="Montfort J."/>
            <person name="Robinson-Rechavi M."/>
            <person name="Bucao C."/>
            <person name="Bouchez O."/>
            <person name="Gislard M."/>
            <person name="Lluch J."/>
            <person name="Milhes M."/>
            <person name="Lampietro C."/>
            <person name="Lopez Roques C."/>
            <person name="Donnadieu C."/>
            <person name="Braasch I."/>
            <person name="Desvignes T."/>
            <person name="Postlethwait J."/>
            <person name="Bobe J."/>
            <person name="Guiguen Y."/>
            <person name="Dirks R."/>
        </authorList>
    </citation>
    <scope>NUCLEOTIDE SEQUENCE</scope>
    <source>
        <strain evidence="18">Tag_6206</strain>
        <tissue evidence="18">Liver</tissue>
    </source>
</reference>
<evidence type="ECO:0000313" key="18">
    <source>
        <dbReference type="EMBL" id="KAG5845004.1"/>
    </source>
</evidence>